<dbReference type="Pfam" id="PF00126">
    <property type="entry name" value="HTH_1"/>
    <property type="match status" value="1"/>
</dbReference>
<evidence type="ECO:0000256" key="3">
    <source>
        <dbReference type="ARBA" id="ARBA00023125"/>
    </source>
</evidence>
<dbReference type="Gene3D" id="1.10.10.10">
    <property type="entry name" value="Winged helix-like DNA-binding domain superfamily/Winged helix DNA-binding domain"/>
    <property type="match status" value="1"/>
</dbReference>
<dbReference type="PROSITE" id="PS50931">
    <property type="entry name" value="HTH_LYSR"/>
    <property type="match status" value="1"/>
</dbReference>
<protein>
    <submittedName>
        <fullName evidence="6">LysR family transcriptional regulator</fullName>
    </submittedName>
</protein>
<evidence type="ECO:0000256" key="4">
    <source>
        <dbReference type="ARBA" id="ARBA00023163"/>
    </source>
</evidence>
<keyword evidence="2" id="KW-0805">Transcription regulation</keyword>
<dbReference type="SUPFAM" id="SSF53850">
    <property type="entry name" value="Periplasmic binding protein-like II"/>
    <property type="match status" value="1"/>
</dbReference>
<dbReference type="InterPro" id="IPR000847">
    <property type="entry name" value="LysR_HTH_N"/>
</dbReference>
<organism evidence="6 7">
    <name type="scientific">Dichotomicrobium thermohalophilum</name>
    <dbReference type="NCBI Taxonomy" id="933063"/>
    <lineage>
        <taxon>Bacteria</taxon>
        <taxon>Pseudomonadati</taxon>
        <taxon>Pseudomonadota</taxon>
        <taxon>Alphaproteobacteria</taxon>
        <taxon>Hyphomicrobiales</taxon>
        <taxon>Hyphomicrobiaceae</taxon>
        <taxon>Dichotomicrobium</taxon>
    </lineage>
</organism>
<evidence type="ECO:0000256" key="2">
    <source>
        <dbReference type="ARBA" id="ARBA00023015"/>
    </source>
</evidence>
<dbReference type="SUPFAM" id="SSF46785">
    <property type="entry name" value="Winged helix' DNA-binding domain"/>
    <property type="match status" value="1"/>
</dbReference>
<name>A0A397QFF7_9HYPH</name>
<keyword evidence="7" id="KW-1185">Reference proteome</keyword>
<dbReference type="InterPro" id="IPR036390">
    <property type="entry name" value="WH_DNA-bd_sf"/>
</dbReference>
<dbReference type="FunFam" id="1.10.10.10:FF:000001">
    <property type="entry name" value="LysR family transcriptional regulator"/>
    <property type="match status" value="1"/>
</dbReference>
<dbReference type="Proteomes" id="UP000266273">
    <property type="component" value="Unassembled WGS sequence"/>
</dbReference>
<dbReference type="CDD" id="cd08422">
    <property type="entry name" value="PBP2_CrgA_like"/>
    <property type="match status" value="1"/>
</dbReference>
<dbReference type="PANTHER" id="PTHR30537:SF5">
    <property type="entry name" value="HTH-TYPE TRANSCRIPTIONAL ACTIVATOR TTDR-RELATED"/>
    <property type="match status" value="1"/>
</dbReference>
<dbReference type="InterPro" id="IPR058163">
    <property type="entry name" value="LysR-type_TF_proteobact-type"/>
</dbReference>
<evidence type="ECO:0000313" key="6">
    <source>
        <dbReference type="EMBL" id="RIA56784.1"/>
    </source>
</evidence>
<dbReference type="OrthoDB" id="9786526at2"/>
<gene>
    <name evidence="6" type="ORF">BXY53_1894</name>
</gene>
<evidence type="ECO:0000313" key="7">
    <source>
        <dbReference type="Proteomes" id="UP000266273"/>
    </source>
</evidence>
<dbReference type="GO" id="GO:0003700">
    <property type="term" value="F:DNA-binding transcription factor activity"/>
    <property type="evidence" value="ECO:0007669"/>
    <property type="project" value="InterPro"/>
</dbReference>
<comment type="caution">
    <text evidence="6">The sequence shown here is derived from an EMBL/GenBank/DDBJ whole genome shotgun (WGS) entry which is preliminary data.</text>
</comment>
<dbReference type="GO" id="GO:0003677">
    <property type="term" value="F:DNA binding"/>
    <property type="evidence" value="ECO:0007669"/>
    <property type="project" value="UniProtKB-KW"/>
</dbReference>
<keyword evidence="4" id="KW-0804">Transcription</keyword>
<dbReference type="Gene3D" id="3.40.190.290">
    <property type="match status" value="1"/>
</dbReference>
<dbReference type="AlphaFoldDB" id="A0A397QFF7"/>
<dbReference type="Pfam" id="PF03466">
    <property type="entry name" value="LysR_substrate"/>
    <property type="match status" value="1"/>
</dbReference>
<feature type="domain" description="HTH lysR-type" evidence="5">
    <location>
        <begin position="2"/>
        <end position="59"/>
    </location>
</feature>
<dbReference type="InterPro" id="IPR005119">
    <property type="entry name" value="LysR_subst-bd"/>
</dbReference>
<sequence>MIPISDLEIFARVVTAGNMSAAGRELGLSPAVISKRIGHLERRLGVRLFQRTTRQIRLTETGEGFYQRITDVLRGIQEAEAFASQGNDHPTGILRVGAPSSFARGHVAPYLGQFLAAYPDLQVDLTVSDAGMDVVGDGLDVCIHVGELEDSSLVAKKLAPCRKVLCAAPDYLSRAGVPETLSDLDKFDCISTFDGRTWRLHGPEGPKTVRASGRLRTNSSDVVREAIVGGAGIGFRAVWDIAEHLRRGDLVALMPEYRETPGVAIYAVYPCREFVPAKQRVFLDFLETAYENVGFDAPDIEKYTYRTPTPRAVAAT</sequence>
<proteinExistence type="inferred from homology"/>
<comment type="similarity">
    <text evidence="1">Belongs to the LysR transcriptional regulatory family.</text>
</comment>
<accession>A0A397QFF7</accession>
<dbReference type="RefSeq" id="WP_119061548.1">
    <property type="nucleotide sequence ID" value="NZ_QXDF01000001.1"/>
</dbReference>
<dbReference type="InterPro" id="IPR036388">
    <property type="entry name" value="WH-like_DNA-bd_sf"/>
</dbReference>
<dbReference type="PANTHER" id="PTHR30537">
    <property type="entry name" value="HTH-TYPE TRANSCRIPTIONAL REGULATOR"/>
    <property type="match status" value="1"/>
</dbReference>
<reference evidence="6 7" key="1">
    <citation type="submission" date="2018-08" db="EMBL/GenBank/DDBJ databases">
        <title>Genomic Encyclopedia of Archaeal and Bacterial Type Strains, Phase II (KMG-II): from individual species to whole genera.</title>
        <authorList>
            <person name="Goeker M."/>
        </authorList>
    </citation>
    <scope>NUCLEOTIDE SEQUENCE [LARGE SCALE GENOMIC DNA]</scope>
    <source>
        <strain evidence="6 7">DSM 5002</strain>
    </source>
</reference>
<keyword evidence="3" id="KW-0238">DNA-binding</keyword>
<dbReference type="EMBL" id="QXDF01000001">
    <property type="protein sequence ID" value="RIA56784.1"/>
    <property type="molecule type" value="Genomic_DNA"/>
</dbReference>
<evidence type="ECO:0000259" key="5">
    <source>
        <dbReference type="PROSITE" id="PS50931"/>
    </source>
</evidence>
<evidence type="ECO:0000256" key="1">
    <source>
        <dbReference type="ARBA" id="ARBA00009437"/>
    </source>
</evidence>